<evidence type="ECO:0000313" key="2">
    <source>
        <dbReference type="Proteomes" id="UP001177260"/>
    </source>
</evidence>
<name>A0ACC3ATX1_9EURO</name>
<dbReference type="Proteomes" id="UP001177260">
    <property type="component" value="Unassembled WGS sequence"/>
</dbReference>
<protein>
    <submittedName>
        <fullName evidence="1">Aromatic prenyltransferase (DMATS family)</fullName>
    </submittedName>
</protein>
<sequence>MTISSNVAGANGKDATAPTPWDVIAKYGCFSNEYELQWWRDSGALVARYLQMCGYPLNEQYAYLLFFRQVVVPALGPYPPVRRSFLNEAKIGLELSINFESSGHPIFRMTLDAVNADSGNRLDPFNDRAVASLVDKLALIKPKGFDRTLYHRFMDDFVIPDGQADKIYEETTLAERWASSMLAFDFKKGDVGVKEYFWPQMASRAHGKSIHEMLRNSLSRLEGQMVSSAAAELVMKYMEGSNNHLREIVFFAWDFVQVEKSRLKLYIWEKDLSIAKVEELWTLGGKLKGPAIDEGFELVKKLWNIMKMGERKPWLPFLFNYEISPGKPDPLPKVYFPIDDGNDLETALAIAEWFRVLGWNDKADAYVDQVRYLQPGRDLSKTSGLQTLVIFSFKSTGPYTTIYYHPTATSPSA</sequence>
<gene>
    <name evidence="1" type="ORF">N8T08_009705</name>
</gene>
<keyword evidence="2" id="KW-1185">Reference proteome</keyword>
<comment type="caution">
    <text evidence="1">The sequence shown here is derived from an EMBL/GenBank/DDBJ whole genome shotgun (WGS) entry which is preliminary data.</text>
</comment>
<organism evidence="1 2">
    <name type="scientific">Aspergillus melleus</name>
    <dbReference type="NCBI Taxonomy" id="138277"/>
    <lineage>
        <taxon>Eukaryota</taxon>
        <taxon>Fungi</taxon>
        <taxon>Dikarya</taxon>
        <taxon>Ascomycota</taxon>
        <taxon>Pezizomycotina</taxon>
        <taxon>Eurotiomycetes</taxon>
        <taxon>Eurotiomycetidae</taxon>
        <taxon>Eurotiales</taxon>
        <taxon>Aspergillaceae</taxon>
        <taxon>Aspergillus</taxon>
        <taxon>Aspergillus subgen. Circumdati</taxon>
    </lineage>
</organism>
<evidence type="ECO:0000313" key="1">
    <source>
        <dbReference type="EMBL" id="KAK1140959.1"/>
    </source>
</evidence>
<accession>A0ACC3ATX1</accession>
<proteinExistence type="predicted"/>
<dbReference type="EMBL" id="JAOPJF010000072">
    <property type="protein sequence ID" value="KAK1140959.1"/>
    <property type="molecule type" value="Genomic_DNA"/>
</dbReference>
<reference evidence="1 2" key="1">
    <citation type="journal article" date="2023" name="ACS Omega">
        <title>Identification of the Neoaspergillic Acid Biosynthesis Gene Cluster by Establishing an In Vitro CRISPR-Ribonucleoprotein Genetic System in Aspergillus melleus.</title>
        <authorList>
            <person name="Yuan B."/>
            <person name="Grau M.F."/>
            <person name="Murata R.M."/>
            <person name="Torok T."/>
            <person name="Venkateswaran K."/>
            <person name="Stajich J.E."/>
            <person name="Wang C.C.C."/>
        </authorList>
    </citation>
    <scope>NUCLEOTIDE SEQUENCE [LARGE SCALE GENOMIC DNA]</scope>
    <source>
        <strain evidence="1 2">IMV 1140</strain>
    </source>
</reference>